<protein>
    <submittedName>
        <fullName evidence="1">Uncharacterized protein</fullName>
    </submittedName>
</protein>
<reference evidence="1 2" key="1">
    <citation type="submission" date="2019-12" db="EMBL/GenBank/DDBJ databases">
        <title>Engineering Photorhabdus to improve their lethality against agricultural pests.</title>
        <authorList>
            <person name="Machado R.A.R."/>
        </authorList>
    </citation>
    <scope>NUCLEOTIDE SEQUENCE [LARGE SCALE GENOMIC DNA]</scope>
    <source>
        <strain evidence="1 2">M-CN4</strain>
    </source>
</reference>
<gene>
    <name evidence="1" type="ORF">GPY48_21110</name>
</gene>
<name>A0ABX0AUR1_9GAMM</name>
<keyword evidence="2" id="KW-1185">Reference proteome</keyword>
<comment type="caution">
    <text evidence="1">The sequence shown here is derived from an EMBL/GenBank/DDBJ whole genome shotgun (WGS) entry which is preliminary data.</text>
</comment>
<dbReference type="RefSeq" id="WP_162120873.1">
    <property type="nucleotide sequence ID" value="NZ_CAWPJS010000070.1"/>
</dbReference>
<dbReference type="EMBL" id="WSFC01000070">
    <property type="protein sequence ID" value="NDL05578.1"/>
    <property type="molecule type" value="Genomic_DNA"/>
</dbReference>
<dbReference type="Proteomes" id="UP000466619">
    <property type="component" value="Unassembled WGS sequence"/>
</dbReference>
<evidence type="ECO:0000313" key="1">
    <source>
        <dbReference type="EMBL" id="NDL05578.1"/>
    </source>
</evidence>
<sequence length="110" mass="11988">MNNLVNPRHVGTLSFIQQSPVTGTVSKIDLKSDVTITLSIISAGTTTSVDYKLIGKTDDTKNPVNMFLYNSLLNAMYAVNNIEASIEKDIGSDQQYITSVKLLEIPPKSP</sequence>
<accession>A0ABX0AUR1</accession>
<proteinExistence type="predicted"/>
<evidence type="ECO:0000313" key="2">
    <source>
        <dbReference type="Proteomes" id="UP000466619"/>
    </source>
</evidence>
<organism evidence="1 2">
    <name type="scientific">Photorhabdus bodei</name>
    <dbReference type="NCBI Taxonomy" id="2029681"/>
    <lineage>
        <taxon>Bacteria</taxon>
        <taxon>Pseudomonadati</taxon>
        <taxon>Pseudomonadota</taxon>
        <taxon>Gammaproteobacteria</taxon>
        <taxon>Enterobacterales</taxon>
        <taxon>Morganellaceae</taxon>
        <taxon>Photorhabdus</taxon>
    </lineage>
</organism>